<evidence type="ECO:0000313" key="1">
    <source>
        <dbReference type="EMBL" id="MFC5721873.1"/>
    </source>
</evidence>
<dbReference type="EMBL" id="JBHSPB010000009">
    <property type="protein sequence ID" value="MFC5721873.1"/>
    <property type="molecule type" value="Genomic_DNA"/>
</dbReference>
<organism evidence="1 2">
    <name type="scientific">Streptomyces gamaensis</name>
    <dbReference type="NCBI Taxonomy" id="1763542"/>
    <lineage>
        <taxon>Bacteria</taxon>
        <taxon>Bacillati</taxon>
        <taxon>Actinomycetota</taxon>
        <taxon>Actinomycetes</taxon>
        <taxon>Kitasatosporales</taxon>
        <taxon>Streptomycetaceae</taxon>
        <taxon>Streptomyces</taxon>
    </lineage>
</organism>
<protein>
    <submittedName>
        <fullName evidence="1">Uncharacterized protein</fullName>
    </submittedName>
</protein>
<dbReference type="RefSeq" id="WP_390317220.1">
    <property type="nucleotide sequence ID" value="NZ_JBHSPB010000009.1"/>
</dbReference>
<reference evidence="2" key="1">
    <citation type="journal article" date="2019" name="Int. J. Syst. Evol. Microbiol.">
        <title>The Global Catalogue of Microorganisms (GCM) 10K type strain sequencing project: providing services to taxonomists for standard genome sequencing and annotation.</title>
        <authorList>
            <consortium name="The Broad Institute Genomics Platform"/>
            <consortium name="The Broad Institute Genome Sequencing Center for Infectious Disease"/>
            <person name="Wu L."/>
            <person name="Ma J."/>
        </authorList>
    </citation>
    <scope>NUCLEOTIDE SEQUENCE [LARGE SCALE GENOMIC DNA]</scope>
    <source>
        <strain evidence="2">CGMCC 4.7304</strain>
    </source>
</reference>
<evidence type="ECO:0000313" key="2">
    <source>
        <dbReference type="Proteomes" id="UP001596083"/>
    </source>
</evidence>
<keyword evidence="2" id="KW-1185">Reference proteome</keyword>
<dbReference type="Proteomes" id="UP001596083">
    <property type="component" value="Unassembled WGS sequence"/>
</dbReference>
<sequence>MGRGAGQNGNWWLSLPVRPARCFPGTFRARIGPGDGVYCHSGCHLQALFEDTGVAPAWVDADYPAVPANGQRYEVWGTYEAAS</sequence>
<comment type="caution">
    <text evidence="1">The sequence shown here is derived from an EMBL/GenBank/DDBJ whole genome shotgun (WGS) entry which is preliminary data.</text>
</comment>
<gene>
    <name evidence="1" type="ORF">ACFP1Z_17000</name>
</gene>
<name>A0ABW0Z1Q6_9ACTN</name>
<accession>A0ABW0Z1Q6</accession>
<proteinExistence type="predicted"/>